<dbReference type="Pfam" id="PF26133">
    <property type="entry name" value="DUF8039"/>
    <property type="match status" value="1"/>
</dbReference>
<accession>A0A445LQW9</accession>
<proteinExistence type="predicted"/>
<evidence type="ECO:0000259" key="3">
    <source>
        <dbReference type="Pfam" id="PF26133"/>
    </source>
</evidence>
<dbReference type="PANTHER" id="PTHR33018">
    <property type="entry name" value="OS10G0338966 PROTEIN-RELATED"/>
    <property type="match status" value="1"/>
</dbReference>
<evidence type="ECO:0000313" key="4">
    <source>
        <dbReference type="EMBL" id="RZC25656.1"/>
    </source>
</evidence>
<keyword evidence="5" id="KW-1185">Reference proteome</keyword>
<evidence type="ECO:0000256" key="2">
    <source>
        <dbReference type="SAM" id="MobiDB-lite"/>
    </source>
</evidence>
<dbReference type="Proteomes" id="UP000289340">
    <property type="component" value="Chromosome 2"/>
</dbReference>
<feature type="coiled-coil region" evidence="1">
    <location>
        <begin position="89"/>
        <end position="121"/>
    </location>
</feature>
<gene>
    <name evidence="4" type="ORF">D0Y65_004380</name>
</gene>
<feature type="compositionally biased region" description="Polar residues" evidence="2">
    <location>
        <begin position="151"/>
        <end position="163"/>
    </location>
</feature>
<feature type="domain" description="DUF8039" evidence="3">
    <location>
        <begin position="185"/>
        <end position="251"/>
    </location>
</feature>
<organism evidence="4 5">
    <name type="scientific">Glycine soja</name>
    <name type="common">Wild soybean</name>
    <dbReference type="NCBI Taxonomy" id="3848"/>
    <lineage>
        <taxon>Eukaryota</taxon>
        <taxon>Viridiplantae</taxon>
        <taxon>Streptophyta</taxon>
        <taxon>Embryophyta</taxon>
        <taxon>Tracheophyta</taxon>
        <taxon>Spermatophyta</taxon>
        <taxon>Magnoliopsida</taxon>
        <taxon>eudicotyledons</taxon>
        <taxon>Gunneridae</taxon>
        <taxon>Pentapetalae</taxon>
        <taxon>rosids</taxon>
        <taxon>fabids</taxon>
        <taxon>Fabales</taxon>
        <taxon>Fabaceae</taxon>
        <taxon>Papilionoideae</taxon>
        <taxon>50 kb inversion clade</taxon>
        <taxon>NPAAA clade</taxon>
        <taxon>indigoferoid/millettioid clade</taxon>
        <taxon>Phaseoleae</taxon>
        <taxon>Glycine</taxon>
        <taxon>Glycine subgen. Soja</taxon>
    </lineage>
</organism>
<dbReference type="InterPro" id="IPR038765">
    <property type="entry name" value="Papain-like_cys_pep_sf"/>
</dbReference>
<protein>
    <recommendedName>
        <fullName evidence="3">DUF8039 domain-containing protein</fullName>
    </recommendedName>
</protein>
<dbReference type="PANTHER" id="PTHR33018:SF34">
    <property type="entry name" value="OS02G0472350 PROTEIN"/>
    <property type="match status" value="1"/>
</dbReference>
<feature type="region of interest" description="Disordered" evidence="2">
    <location>
        <begin position="149"/>
        <end position="170"/>
    </location>
</feature>
<evidence type="ECO:0000256" key="1">
    <source>
        <dbReference type="SAM" id="Coils"/>
    </source>
</evidence>
<keyword evidence="1" id="KW-0175">Coiled coil</keyword>
<dbReference type="InterPro" id="IPR058352">
    <property type="entry name" value="DUF8039"/>
</dbReference>
<dbReference type="AlphaFoldDB" id="A0A445LQW9"/>
<dbReference type="EMBL" id="QZWG01000002">
    <property type="protein sequence ID" value="RZC25656.1"/>
    <property type="molecule type" value="Genomic_DNA"/>
</dbReference>
<reference evidence="4 5" key="1">
    <citation type="submission" date="2018-09" db="EMBL/GenBank/DDBJ databases">
        <title>A high-quality reference genome of wild soybean provides a powerful tool to mine soybean genomes.</title>
        <authorList>
            <person name="Xie M."/>
            <person name="Chung C.Y.L."/>
            <person name="Li M.-W."/>
            <person name="Wong F.-L."/>
            <person name="Chan T.-F."/>
            <person name="Lam H.-M."/>
        </authorList>
    </citation>
    <scope>NUCLEOTIDE SEQUENCE [LARGE SCALE GENOMIC DNA]</scope>
    <source>
        <strain evidence="5">cv. W05</strain>
        <tissue evidence="4">Hypocotyl of etiolated seedlings</tissue>
    </source>
</reference>
<dbReference type="SUPFAM" id="SSF54001">
    <property type="entry name" value="Cysteine proteinases"/>
    <property type="match status" value="1"/>
</dbReference>
<sequence length="654" mass="73422">MTSESVQEITDKIVTQGSFVPHGRQDILNTTIGRPDHGGRVRAAGSGVTITQYYGRASRTCSNSSTSITQQQLDEVVARLREDMSGQIREELRSQIKEELRTQLEEENKRTLERMTMALKKAIKVELSHKGSPESLIIQPNIQQLAARVSTKGSNAQSNAQPSRESDGDVTRKMGLYVQRKDGTLGLVAMGKIMDGDSVIHTVGYADDVVRVSVDIVIDPDAEIPYATSYIKYVKHALHTFVAWPTDLVKLVFDEDEEIIPHKVDAHGDKPANVDTNDPMRGLIKYNFDIYDKPVECKFDGSKFGIADAPPLIFLTYSDVSEIIAGDKSLNISVQQLWLMYMHEWTETLEQGSNYAFLEPQLLGVSKETCGECKGYLERWLKESDREVYVGPYFHHVMTKLKTSLSPESKAAAPKWIEVKSHIQTGCYECGYYVMHWMWNIITSDIKSDWSMWFGDDTPLDKENITTIRKKWARYFLKTALCTFEIFSDATNTVTNDNCYNAHVLKLHALVRSMGEILFSCGSNRRAVIATLSIPENDIQRFEGISEVEVVTKSLQGLSIESALDLQKLLRVETCTSQTTALQRLEANLPLFQSRMGALLFLISALLSRGLVCLAASSSAIYFSCILQSLNSLSFKARDIGLFLSLYFLLLKIC</sequence>
<name>A0A445LQW9_GLYSO</name>
<evidence type="ECO:0000313" key="5">
    <source>
        <dbReference type="Proteomes" id="UP000289340"/>
    </source>
</evidence>
<comment type="caution">
    <text evidence="4">The sequence shown here is derived from an EMBL/GenBank/DDBJ whole genome shotgun (WGS) entry which is preliminary data.</text>
</comment>